<feature type="non-terminal residue" evidence="1">
    <location>
        <position position="115"/>
    </location>
</feature>
<organism evidence="1 2">
    <name type="scientific">Rotaria magnacalcarata</name>
    <dbReference type="NCBI Taxonomy" id="392030"/>
    <lineage>
        <taxon>Eukaryota</taxon>
        <taxon>Metazoa</taxon>
        <taxon>Spiralia</taxon>
        <taxon>Gnathifera</taxon>
        <taxon>Rotifera</taxon>
        <taxon>Eurotatoria</taxon>
        <taxon>Bdelloidea</taxon>
        <taxon>Philodinida</taxon>
        <taxon>Philodinidae</taxon>
        <taxon>Rotaria</taxon>
    </lineage>
</organism>
<comment type="caution">
    <text evidence="1">The sequence shown here is derived from an EMBL/GenBank/DDBJ whole genome shotgun (WGS) entry which is preliminary data.</text>
</comment>
<feature type="non-terminal residue" evidence="1">
    <location>
        <position position="1"/>
    </location>
</feature>
<protein>
    <submittedName>
        <fullName evidence="1">Uncharacterized protein</fullName>
    </submittedName>
</protein>
<evidence type="ECO:0000313" key="1">
    <source>
        <dbReference type="EMBL" id="CAF5178102.1"/>
    </source>
</evidence>
<dbReference type="Proteomes" id="UP000681967">
    <property type="component" value="Unassembled WGS sequence"/>
</dbReference>
<sequence>LPDLREFSGTELQRNFDLVLPEIRMSPTYTYMSQYSNQTLGISIRYELILVVKVRGLFTDFKVSIPVIVGTEQISTEQQPFRQPINNPIEMPTASAPVFDYEELPPSYDTVVMNQ</sequence>
<evidence type="ECO:0000313" key="2">
    <source>
        <dbReference type="Proteomes" id="UP000681967"/>
    </source>
</evidence>
<name>A0A8S3H5T4_9BILA</name>
<dbReference type="AlphaFoldDB" id="A0A8S3H5T4"/>
<proteinExistence type="predicted"/>
<reference evidence="1" key="1">
    <citation type="submission" date="2021-02" db="EMBL/GenBank/DDBJ databases">
        <authorList>
            <person name="Nowell W R."/>
        </authorList>
    </citation>
    <scope>NUCLEOTIDE SEQUENCE</scope>
</reference>
<gene>
    <name evidence="1" type="ORF">BYL167_LOCUS78526</name>
</gene>
<dbReference type="EMBL" id="CAJOBH010288387">
    <property type="protein sequence ID" value="CAF5178102.1"/>
    <property type="molecule type" value="Genomic_DNA"/>
</dbReference>
<accession>A0A8S3H5T4</accession>